<dbReference type="Pfam" id="PF12130">
    <property type="entry name" value="bMERB_dom"/>
    <property type="match status" value="2"/>
</dbReference>
<sequence length="2232" mass="250916">MEESKNEKVNQAHVLFDRFVQASTCKGTLKAFQELCDYLELKPKDYRSFYHKLKSKLNYWKAKALWAKLDKRGSHKDYKKGKACANTKCLIIGAGPCGLRTAIDLSFLGAKVVVIEKRDAFSRNNVLHLWPFTIHDLRGLGAKKFYGKFCAGSIDHISIRQLQLILLKVALILGIEIHVNVEFRGLVYPPEDQENESNLSTGIGWRALVHPKTHPVSEYEFEVIIGGDGRRNTLEGFRRKEFRGKLAIAITANFINRNTTAEAKVEEISGVAFIFNQKFFQDLREATGIDLENIVYYKDDTHYFVMTAKKQSLLEKGVIRHDHADTEVLLSRENVDQEALLNYAREAADFSTNQQLPSLDFAINHYGQPDVAMFDFTCMYASENAALVREQNGHQLLVALVGDSLLEPFWPMGTGIARGFLAAMDSAWMVRSWSLGASPLEVLAERESIYRLLPQTTPENVSKNFSHYSIDPATRYPNINVNFLRPQQVRHLYNTGDLKDIHLEIENFVNSRTPKLTRNESVARSSKLLSWCQRQTDGYAGVNVTDLTMSWKSGLALCAIIHRYRPDLIDFDSLDENDVEKNNQLAFDIAEKEFGISPIMTGKEMASVGEPDKLSMVMYLTQFYEMFKDTIPSSDSLDLNAEEKAALIASTKSPISFLSKLGQSISRKRTPKDKKEKELDGAGKRRKTSQSEDEDLPRSYREERPTLVSALTERRIDASIGNQNKVKSMATQLLAKFEENAPVPSSSLRRQQPVLPYQERVHNQPSSRREQGRLAPIPQWKQRFREPGAGYPGEQSPRQERRSPHLFSGDQVPENVEQRACQLAALLESRRAVRHQPETEPSRRFFVDQWELSLSLRSSNRPSSPSSDSLRQKYIKMYTGGVSSLAEQIANQLQRKEQPKTLLDKKELGSLKKEFPQNLGGSDVCYFCRKRVYVMERLSAEGKFFHRSCFKCEYCATTLRLSSYAYDIEDGKFYCKPHYCYRLSGYAQRKRPAVGPLSGKDNKGPLQDAMASDGNGRANTIPASAERAPGSNVNGLEEPSLAKRLRGTPERIELENYRLSLQREEELEEVPEETLAEHNLSSVLDKGTEEDVPSSSSESEMEEEDEDEEDELLLPQQPPSDLGGVPWKEAVRIHALLKGKSEEEIEAEANHEIEDKDDYDEEEYEEEEDEESSEEGEYNPWERELQQGLWLQRLSDEEDSGTYKAGNLRLQQIVNPVDPLEILADVHWTHIREKEEEEKMVSASMSSTSRAPYEDNDVEDELGTEPADTEGQAGEEGDTGAELDDDDIASDAEAEFRLRQGGVEQPALKVSEDEEEEEGAEGASSSVAEDPCKPSIPIQASSDSVLPLSPAASPKAKQAEDVQDPLAEVHRAIKSPEARFFPEPFLHEEGPKDKIPKERRVKSPLVPPSPVLSQPVASPEAIAAASLAECQPAATTLASSPKSAQMPICSQPLPSAETSIPSPVEPPVCFQPVPALTSTPLAKLVLRGQDGEVEKLGSPTTAEEALKRSSLVEEFWMKSAEIRRSLGLTPVERNKRPETNFTVSALETTPLKSFNSKNISGDERIHPVKPQPAPRRQGLSKLENEQISLLTPKSPSEKELKISSEVRGDVSSSSGLGLQESSSNMRTMASQSFNTSDSTMLTPPSSPPPPPPQDEEPATLRRKRYQALWQNEVEARSPPTPASTPPVLRHQEPAPAARETTPAKREDVRKSFAESVDEIPFADDVEDTYDDRTEDSSLHEKFFTPPTSRPRPEKPLVLPLVKENGGPPSMEGGVNQKKRLFPEISVEAKELAEERMRAREKSVKSQALRDAMAKQLCKMKDMEMAAAAATVATRARKASSMPLKTKELFYESPKHLALKLAEGSTRKHNSASEKFSTPPADMAGPEGSVSSSEGSSGKSKKRSSLFSPRKNKKEKKSKNDSRLSDKSSGGTEEATKPRSLWKSVFSGYKKDKKKKTDDKSCPSTPSSSATVDSGKHKASLLITAADLQLRQHLSFSEDSDLSSDDVLERSSQKSKQERAYTEEELNAKLTRRVQKAARRQAKQEELKRLHRAQIIQRQLEQVEEKQRQLEERGVAVEKALRGEAGMGKKDDPKLMQEWFKLVQEKNALVRYESELMIFARELELEDRQSRLQQELRERMAVEGESKREYFMDLCVCVFLAFCMLIVLDICVDHLKTDEELSEEKRILNEMLEVVEQRDSLVALLEEQRLREKEEDKDLEAVMLSKGFSLNWS</sequence>
<evidence type="ECO:0000259" key="26">
    <source>
        <dbReference type="PROSITE" id="PS51848"/>
    </source>
</evidence>
<name>A0A7K4W9C2_9TYRA</name>
<keyword evidence="7" id="KW-0963">Cytoplasm</keyword>
<feature type="compositionally biased region" description="Basic and acidic residues" evidence="23">
    <location>
        <begin position="759"/>
        <end position="772"/>
    </location>
</feature>
<feature type="region of interest" description="Disordered" evidence="23">
    <location>
        <begin position="1860"/>
        <end position="1976"/>
    </location>
</feature>
<dbReference type="PANTHER" id="PTHR23167">
    <property type="entry name" value="CALPONIN HOMOLOGY DOMAIN-CONTAINING PROTEIN DDB_G0272472-RELATED"/>
    <property type="match status" value="1"/>
</dbReference>
<evidence type="ECO:0000256" key="8">
    <source>
        <dbReference type="ARBA" id="ARBA00022630"/>
    </source>
</evidence>
<feature type="coiled-coil region" evidence="22">
    <location>
        <begin position="2026"/>
        <end position="2079"/>
    </location>
</feature>
<dbReference type="GO" id="GO:0006887">
    <property type="term" value="P:exocytosis"/>
    <property type="evidence" value="ECO:0007669"/>
    <property type="project" value="UniProtKB-KW"/>
</dbReference>
<dbReference type="PROSITE" id="PS51848">
    <property type="entry name" value="BMERB"/>
    <property type="match status" value="1"/>
</dbReference>
<evidence type="ECO:0000256" key="17">
    <source>
        <dbReference type="ARBA" id="ARBA00023203"/>
    </source>
</evidence>
<feature type="region of interest" description="Disordered" evidence="23">
    <location>
        <begin position="992"/>
        <end position="1044"/>
    </location>
</feature>
<evidence type="ECO:0000256" key="4">
    <source>
        <dbReference type="ARBA" id="ARBA00008223"/>
    </source>
</evidence>
<dbReference type="InterPro" id="IPR022735">
    <property type="entry name" value="bMERB_dom"/>
</dbReference>
<feature type="region of interest" description="Disordered" evidence="23">
    <location>
        <begin position="1380"/>
        <end position="1414"/>
    </location>
</feature>
<evidence type="ECO:0000256" key="20">
    <source>
        <dbReference type="ARBA" id="ARBA00049522"/>
    </source>
</evidence>
<feature type="compositionally biased region" description="Acidic residues" evidence="23">
    <location>
        <begin position="1099"/>
        <end position="1112"/>
    </location>
</feature>
<evidence type="ECO:0000256" key="10">
    <source>
        <dbReference type="ARBA" id="ARBA00022827"/>
    </source>
</evidence>
<dbReference type="SMART" id="SM00132">
    <property type="entry name" value="LIM"/>
    <property type="match status" value="1"/>
</dbReference>
<dbReference type="InterPro" id="IPR057494">
    <property type="entry name" value="Rossman_Mical"/>
</dbReference>
<dbReference type="Gene3D" id="3.50.50.60">
    <property type="entry name" value="FAD/NAD(P)-binding domain"/>
    <property type="match status" value="1"/>
</dbReference>
<dbReference type="EMBL" id="VZRD01000081">
    <property type="protein sequence ID" value="NWR31334.1"/>
    <property type="molecule type" value="Genomic_DNA"/>
</dbReference>
<dbReference type="SMART" id="SM00033">
    <property type="entry name" value="CH"/>
    <property type="match status" value="1"/>
</dbReference>
<comment type="similarity">
    <text evidence="4">Belongs to the Mical family.</text>
</comment>
<dbReference type="InterPro" id="IPR036188">
    <property type="entry name" value="FAD/NAD-bd_sf"/>
</dbReference>
<feature type="compositionally biased region" description="Basic residues" evidence="23">
    <location>
        <begin position="1898"/>
        <end position="1916"/>
    </location>
</feature>
<feature type="region of interest" description="Disordered" evidence="23">
    <location>
        <begin position="1064"/>
        <end position="1184"/>
    </location>
</feature>
<evidence type="ECO:0000256" key="5">
    <source>
        <dbReference type="ARBA" id="ARBA00012709"/>
    </source>
</evidence>
<accession>A0A7K4W9C2</accession>
<dbReference type="InterPro" id="IPR001715">
    <property type="entry name" value="CH_dom"/>
</dbReference>
<keyword evidence="19" id="KW-0539">Nucleus</keyword>
<evidence type="ECO:0000256" key="9">
    <source>
        <dbReference type="ARBA" id="ARBA00022723"/>
    </source>
</evidence>
<keyword evidence="28" id="KW-1185">Reference proteome</keyword>
<feature type="compositionally biased region" description="Acidic residues" evidence="23">
    <location>
        <begin position="1273"/>
        <end position="1293"/>
    </location>
</feature>
<dbReference type="FunFam" id="1.10.418.10:FF:000026">
    <property type="entry name" value="protein-methionine sulfoxide oxidase MICAL3 isoform X1"/>
    <property type="match status" value="1"/>
</dbReference>
<dbReference type="InterPro" id="IPR001781">
    <property type="entry name" value="Znf_LIM"/>
</dbReference>
<keyword evidence="18" id="KW-0206">Cytoskeleton</keyword>
<feature type="compositionally biased region" description="Low complexity" evidence="23">
    <location>
        <begin position="1113"/>
        <end position="1122"/>
    </location>
</feature>
<evidence type="ECO:0000259" key="24">
    <source>
        <dbReference type="PROSITE" id="PS50021"/>
    </source>
</evidence>
<dbReference type="GO" id="GO:0003779">
    <property type="term" value="F:actin binding"/>
    <property type="evidence" value="ECO:0007669"/>
    <property type="project" value="UniProtKB-KW"/>
</dbReference>
<dbReference type="Pfam" id="PF00412">
    <property type="entry name" value="LIM"/>
    <property type="match status" value="1"/>
</dbReference>
<comment type="cofactor">
    <cofactor evidence="1">
        <name>FAD</name>
        <dbReference type="ChEBI" id="CHEBI:57692"/>
    </cofactor>
</comment>
<keyword evidence="17" id="KW-0009">Actin-binding</keyword>
<evidence type="ECO:0000256" key="22">
    <source>
        <dbReference type="SAM" id="Coils"/>
    </source>
</evidence>
<evidence type="ECO:0000256" key="13">
    <source>
        <dbReference type="ARBA" id="ARBA00023002"/>
    </source>
</evidence>
<feature type="region of interest" description="Disordered" evidence="23">
    <location>
        <begin position="662"/>
        <end position="707"/>
    </location>
</feature>
<keyword evidence="11 21" id="KW-0862">Zinc</keyword>
<feature type="region of interest" description="Disordered" evidence="23">
    <location>
        <begin position="1526"/>
        <end position="1777"/>
    </location>
</feature>
<feature type="compositionally biased region" description="Basic and acidic residues" evidence="23">
    <location>
        <begin position="1385"/>
        <end position="1398"/>
    </location>
</feature>
<dbReference type="FunFam" id="2.10.110.10:FF:000043">
    <property type="entry name" value="protein-methionine sulfoxide oxidase MICAL3 isoform X2"/>
    <property type="match status" value="1"/>
</dbReference>
<feature type="compositionally biased region" description="Basic and acidic residues" evidence="23">
    <location>
        <begin position="673"/>
        <end position="683"/>
    </location>
</feature>
<feature type="domain" description="LIM zinc-binding" evidence="25">
    <location>
        <begin position="923"/>
        <end position="985"/>
    </location>
</feature>
<evidence type="ECO:0000259" key="25">
    <source>
        <dbReference type="PROSITE" id="PS50023"/>
    </source>
</evidence>
<feature type="compositionally biased region" description="Acidic residues" evidence="23">
    <location>
        <begin position="1065"/>
        <end position="1074"/>
    </location>
</feature>
<evidence type="ECO:0000256" key="23">
    <source>
        <dbReference type="SAM" id="MobiDB-lite"/>
    </source>
</evidence>
<dbReference type="InterPro" id="IPR050540">
    <property type="entry name" value="F-actin_Monoox_Mical"/>
</dbReference>
<evidence type="ECO:0000256" key="14">
    <source>
        <dbReference type="ARBA" id="ARBA00023033"/>
    </source>
</evidence>
<evidence type="ECO:0000256" key="18">
    <source>
        <dbReference type="ARBA" id="ARBA00023212"/>
    </source>
</evidence>
<dbReference type="Pfam" id="PF01494">
    <property type="entry name" value="FAD_binding_3"/>
    <property type="match status" value="1"/>
</dbReference>
<feature type="compositionally biased region" description="Low complexity" evidence="23">
    <location>
        <begin position="1887"/>
        <end position="1897"/>
    </location>
</feature>
<keyword evidence="13" id="KW-0560">Oxidoreductase</keyword>
<dbReference type="PROSITE" id="PS50021">
    <property type="entry name" value="CH"/>
    <property type="match status" value="1"/>
</dbReference>
<dbReference type="Gene3D" id="2.10.110.10">
    <property type="entry name" value="Cysteine Rich Protein"/>
    <property type="match status" value="1"/>
</dbReference>
<evidence type="ECO:0000256" key="11">
    <source>
        <dbReference type="ARBA" id="ARBA00022833"/>
    </source>
</evidence>
<dbReference type="SMART" id="SM01203">
    <property type="entry name" value="DUF3585"/>
    <property type="match status" value="1"/>
</dbReference>
<dbReference type="Pfam" id="PF00307">
    <property type="entry name" value="CH"/>
    <property type="match status" value="1"/>
</dbReference>
<feature type="compositionally biased region" description="Polar residues" evidence="23">
    <location>
        <begin position="1624"/>
        <end position="1642"/>
    </location>
</feature>
<evidence type="ECO:0000256" key="7">
    <source>
        <dbReference type="ARBA" id="ARBA00022490"/>
    </source>
</evidence>
<dbReference type="PANTHER" id="PTHR23167:SF51">
    <property type="entry name" value="[F-ACTIN]-MONOOXYGENASE MICAL3"/>
    <property type="match status" value="1"/>
</dbReference>
<feature type="compositionally biased region" description="Basic and acidic residues" evidence="23">
    <location>
        <begin position="696"/>
        <end position="705"/>
    </location>
</feature>
<comment type="catalytic activity">
    <reaction evidence="20">
        <text>L-methionyl-[F-actin] + NADPH + O2 + H(+) = L-methionyl-(R)-S-oxide-[F-actin] + NADP(+) + H2O</text>
        <dbReference type="Rhea" id="RHEA:51308"/>
        <dbReference type="Rhea" id="RHEA-COMP:12953"/>
        <dbReference type="Rhea" id="RHEA-COMP:12956"/>
        <dbReference type="ChEBI" id="CHEBI:15377"/>
        <dbReference type="ChEBI" id="CHEBI:15378"/>
        <dbReference type="ChEBI" id="CHEBI:15379"/>
        <dbReference type="ChEBI" id="CHEBI:16044"/>
        <dbReference type="ChEBI" id="CHEBI:45764"/>
        <dbReference type="ChEBI" id="CHEBI:57783"/>
        <dbReference type="ChEBI" id="CHEBI:58349"/>
        <dbReference type="EC" id="1.14.13.225"/>
    </reaction>
</comment>
<keyword evidence="16 22" id="KW-0175">Coiled coil</keyword>
<dbReference type="Gene3D" id="1.10.418.10">
    <property type="entry name" value="Calponin-like domain"/>
    <property type="match status" value="1"/>
</dbReference>
<dbReference type="GO" id="GO:0046872">
    <property type="term" value="F:metal ion binding"/>
    <property type="evidence" value="ECO:0007669"/>
    <property type="project" value="UniProtKB-KW"/>
</dbReference>
<dbReference type="Proteomes" id="UP000540952">
    <property type="component" value="Unassembled WGS sequence"/>
</dbReference>
<comment type="caution">
    <text evidence="27">The sequence shown here is derived from an EMBL/GenBank/DDBJ whole genome shotgun (WGS) entry which is preliminary data.</text>
</comment>
<dbReference type="InterPro" id="IPR036872">
    <property type="entry name" value="CH_dom_sf"/>
</dbReference>
<feature type="non-terminal residue" evidence="27">
    <location>
        <position position="1"/>
    </location>
</feature>
<evidence type="ECO:0000256" key="12">
    <source>
        <dbReference type="ARBA" id="ARBA00022857"/>
    </source>
</evidence>
<evidence type="ECO:0000256" key="16">
    <source>
        <dbReference type="ARBA" id="ARBA00023054"/>
    </source>
</evidence>
<dbReference type="FunFam" id="3.50.50.60:FF:000004">
    <property type="entry name" value="protein-methionine sulfoxide oxidase MICAL2 isoform X1"/>
    <property type="match status" value="1"/>
</dbReference>
<evidence type="ECO:0000256" key="15">
    <source>
        <dbReference type="ARBA" id="ARBA00023038"/>
    </source>
</evidence>
<keyword evidence="12" id="KW-0521">NADP</keyword>
<proteinExistence type="inferred from homology"/>
<feature type="compositionally biased region" description="Acidic residues" evidence="23">
    <location>
        <begin position="1715"/>
        <end position="1729"/>
    </location>
</feature>
<keyword evidence="10" id="KW-0274">FAD</keyword>
<feature type="compositionally biased region" description="Polar residues" evidence="23">
    <location>
        <begin position="1961"/>
        <end position="1971"/>
    </location>
</feature>
<protein>
    <recommendedName>
        <fullName evidence="5">F-actin monooxygenase</fullName>
        <ecNumber evidence="5">1.14.13.225</ecNumber>
    </recommendedName>
</protein>
<gene>
    <name evidence="27" type="primary">Mical3</name>
    <name evidence="27" type="ORF">TACRUB_R05557</name>
</gene>
<keyword evidence="6" id="KW-0268">Exocytosis</keyword>
<feature type="compositionally biased region" description="Polar residues" evidence="23">
    <location>
        <begin position="1585"/>
        <end position="1594"/>
    </location>
</feature>
<dbReference type="InterPro" id="IPR002938">
    <property type="entry name" value="FAD-bd"/>
</dbReference>
<dbReference type="Pfam" id="PF25413">
    <property type="entry name" value="Rossman_Mical"/>
    <property type="match status" value="1"/>
</dbReference>
<feature type="domain" description="BMERB" evidence="26">
    <location>
        <begin position="2042"/>
        <end position="2220"/>
    </location>
</feature>
<dbReference type="PROSITE" id="PS00478">
    <property type="entry name" value="LIM_DOMAIN_1"/>
    <property type="match status" value="1"/>
</dbReference>
<keyword evidence="15 21" id="KW-0440">LIM domain</keyword>
<feature type="region of interest" description="Disordered" evidence="23">
    <location>
        <begin position="1232"/>
        <end position="1366"/>
    </location>
</feature>
<evidence type="ECO:0000313" key="28">
    <source>
        <dbReference type="Proteomes" id="UP000540952"/>
    </source>
</evidence>
<evidence type="ECO:0000256" key="19">
    <source>
        <dbReference type="ARBA" id="ARBA00023242"/>
    </source>
</evidence>
<dbReference type="CDD" id="cd09439">
    <property type="entry name" value="LIM_Mical"/>
    <property type="match status" value="1"/>
</dbReference>
<dbReference type="SUPFAM" id="SSF51905">
    <property type="entry name" value="FAD/NAD(P)-binding domain"/>
    <property type="match status" value="1"/>
</dbReference>
<feature type="compositionally biased region" description="Acidic residues" evidence="23">
    <location>
        <begin position="1254"/>
        <end position="1263"/>
    </location>
</feature>
<evidence type="ECO:0000256" key="6">
    <source>
        <dbReference type="ARBA" id="ARBA00022483"/>
    </source>
</evidence>
<reference evidence="27 28" key="1">
    <citation type="submission" date="2019-09" db="EMBL/GenBank/DDBJ databases">
        <title>Bird 10,000 Genomes (B10K) Project - Family phase.</title>
        <authorList>
            <person name="Zhang G."/>
        </authorList>
    </citation>
    <scope>NUCLEOTIDE SEQUENCE [LARGE SCALE GENOMIC DNA]</scope>
    <source>
        <strain evidence="27">B10K-CU-031-13</strain>
        <tissue evidence="27">Muscle</tissue>
    </source>
</reference>
<dbReference type="EC" id="1.14.13.225" evidence="5"/>
<feature type="compositionally biased region" description="Basic and acidic residues" evidence="23">
    <location>
        <begin position="1595"/>
        <end position="1608"/>
    </location>
</feature>
<feature type="compositionally biased region" description="Basic and acidic residues" evidence="23">
    <location>
        <begin position="1730"/>
        <end position="1742"/>
    </location>
</feature>
<evidence type="ECO:0000256" key="21">
    <source>
        <dbReference type="PROSITE-ProRule" id="PRU00125"/>
    </source>
</evidence>
<feature type="compositionally biased region" description="Basic and acidic residues" evidence="23">
    <location>
        <begin position="2006"/>
        <end position="2021"/>
    </location>
</feature>
<feature type="compositionally biased region" description="Basic and acidic residues" evidence="23">
    <location>
        <begin position="1701"/>
        <end position="1712"/>
    </location>
</feature>
<dbReference type="GO" id="GO:0071949">
    <property type="term" value="F:FAD binding"/>
    <property type="evidence" value="ECO:0007669"/>
    <property type="project" value="InterPro"/>
</dbReference>
<dbReference type="CDD" id="cd21251">
    <property type="entry name" value="CH_MICAL3"/>
    <property type="match status" value="1"/>
</dbReference>
<evidence type="ECO:0000256" key="1">
    <source>
        <dbReference type="ARBA" id="ARBA00001974"/>
    </source>
</evidence>
<feature type="domain" description="Calponin-homology (CH)" evidence="24">
    <location>
        <begin position="522"/>
        <end position="628"/>
    </location>
</feature>
<evidence type="ECO:0000256" key="2">
    <source>
        <dbReference type="ARBA" id="ARBA00004123"/>
    </source>
</evidence>
<comment type="subcellular location">
    <subcellularLocation>
        <location evidence="3">Cytoplasm</location>
        <location evidence="3">Cytoskeleton</location>
    </subcellularLocation>
    <subcellularLocation>
        <location evidence="2">Nucleus</location>
    </subcellularLocation>
</comment>
<dbReference type="SUPFAM" id="SSF57716">
    <property type="entry name" value="Glucocorticoid receptor-like (DNA-binding domain)"/>
    <property type="match status" value="1"/>
</dbReference>
<keyword evidence="14 27" id="KW-0503">Monooxygenase</keyword>
<feature type="compositionally biased region" description="Acidic residues" evidence="23">
    <location>
        <begin position="1155"/>
        <end position="1177"/>
    </location>
</feature>
<feature type="non-terminal residue" evidence="27">
    <location>
        <position position="2232"/>
    </location>
</feature>
<feature type="compositionally biased region" description="Polar residues" evidence="23">
    <location>
        <begin position="1539"/>
        <end position="1559"/>
    </location>
</feature>
<dbReference type="GO" id="GO:0005634">
    <property type="term" value="C:nucleus"/>
    <property type="evidence" value="ECO:0007669"/>
    <property type="project" value="UniProtKB-SubCell"/>
</dbReference>
<feature type="region of interest" description="Disordered" evidence="23">
    <location>
        <begin position="1998"/>
        <end position="2023"/>
    </location>
</feature>
<dbReference type="SUPFAM" id="SSF47576">
    <property type="entry name" value="Calponin-homology domain, CH-domain"/>
    <property type="match status" value="1"/>
</dbReference>
<keyword evidence="8" id="KW-0285">Flavoprotein</keyword>
<feature type="region of interest" description="Disordered" evidence="23">
    <location>
        <begin position="740"/>
        <end position="813"/>
    </location>
</feature>
<dbReference type="GO" id="GO:0120501">
    <property type="term" value="F:F-actin monooxygenase activity"/>
    <property type="evidence" value="ECO:0007669"/>
    <property type="project" value="UniProtKB-EC"/>
</dbReference>
<dbReference type="GO" id="GO:0005856">
    <property type="term" value="C:cytoskeleton"/>
    <property type="evidence" value="ECO:0007669"/>
    <property type="project" value="UniProtKB-SubCell"/>
</dbReference>
<keyword evidence="9 21" id="KW-0479">Metal-binding</keyword>
<evidence type="ECO:0000256" key="3">
    <source>
        <dbReference type="ARBA" id="ARBA00004245"/>
    </source>
</evidence>
<evidence type="ECO:0000313" key="27">
    <source>
        <dbReference type="EMBL" id="NWR31334.1"/>
    </source>
</evidence>
<feature type="compositionally biased region" description="Low complexity" evidence="23">
    <location>
        <begin position="1609"/>
        <end position="1623"/>
    </location>
</feature>
<dbReference type="PROSITE" id="PS50023">
    <property type="entry name" value="LIM_DOMAIN_2"/>
    <property type="match status" value="1"/>
</dbReference>
<organism evidence="27 28">
    <name type="scientific">Tachuris rubrigastra</name>
    <dbReference type="NCBI Taxonomy" id="495162"/>
    <lineage>
        <taxon>Eukaryota</taxon>
        <taxon>Metazoa</taxon>
        <taxon>Chordata</taxon>
        <taxon>Craniata</taxon>
        <taxon>Vertebrata</taxon>
        <taxon>Euteleostomi</taxon>
        <taxon>Archelosauria</taxon>
        <taxon>Archosauria</taxon>
        <taxon>Dinosauria</taxon>
        <taxon>Saurischia</taxon>
        <taxon>Theropoda</taxon>
        <taxon>Coelurosauria</taxon>
        <taxon>Aves</taxon>
        <taxon>Neognathae</taxon>
        <taxon>Neoaves</taxon>
        <taxon>Telluraves</taxon>
        <taxon>Australaves</taxon>
        <taxon>Passeriformes</taxon>
        <taxon>Tyrannidae</taxon>
        <taxon>Tachuris</taxon>
    </lineage>
</organism>